<evidence type="ECO:0000313" key="16">
    <source>
        <dbReference type="EnsemblMetazoa" id="G24497.14:cds"/>
    </source>
</evidence>
<dbReference type="InterPro" id="IPR011009">
    <property type="entry name" value="Kinase-like_dom_sf"/>
</dbReference>
<dbReference type="Pfam" id="PF00069">
    <property type="entry name" value="Pkinase"/>
    <property type="match status" value="1"/>
</dbReference>
<dbReference type="Gene3D" id="3.30.200.20">
    <property type="entry name" value="Phosphorylase Kinase, domain 1"/>
    <property type="match status" value="1"/>
</dbReference>
<dbReference type="FunFam" id="1.10.510.10:FF:000066">
    <property type="entry name" value="Serine/threonine-protein kinase DCLK1 isoform 2"/>
    <property type="match status" value="1"/>
</dbReference>
<keyword evidence="8" id="KW-0418">Kinase</keyword>
<comment type="similarity">
    <text evidence="1">Belongs to the protein kinase superfamily. CAMK Ser/Thr protein kinase family. CaMK subfamily.</text>
</comment>
<dbReference type="EnsemblMetazoa" id="G24497.14">
    <property type="protein sequence ID" value="G24497.14:cds"/>
    <property type="gene ID" value="G24497"/>
</dbReference>
<dbReference type="CDD" id="cd17069">
    <property type="entry name" value="DCX2"/>
    <property type="match status" value="1"/>
</dbReference>
<proteinExistence type="inferred from homology"/>
<dbReference type="PROSITE" id="PS50011">
    <property type="entry name" value="PROTEIN_KINASE_DOM"/>
    <property type="match status" value="1"/>
</dbReference>
<comment type="catalytic activity">
    <reaction evidence="10">
        <text>L-threonyl-[protein] + ATP = O-phospho-L-threonyl-[protein] + ADP + H(+)</text>
        <dbReference type="Rhea" id="RHEA:46608"/>
        <dbReference type="Rhea" id="RHEA-COMP:11060"/>
        <dbReference type="Rhea" id="RHEA-COMP:11605"/>
        <dbReference type="ChEBI" id="CHEBI:15378"/>
        <dbReference type="ChEBI" id="CHEBI:30013"/>
        <dbReference type="ChEBI" id="CHEBI:30616"/>
        <dbReference type="ChEBI" id="CHEBI:61977"/>
        <dbReference type="ChEBI" id="CHEBI:456216"/>
        <dbReference type="EC" id="2.7.11.1"/>
    </reaction>
</comment>
<evidence type="ECO:0000256" key="2">
    <source>
        <dbReference type="ARBA" id="ARBA00012513"/>
    </source>
</evidence>
<dbReference type="FunFam" id="3.10.20.230:FF:000001">
    <property type="entry name" value="serine/threonine-protein kinase DCLK1 isoform X1"/>
    <property type="match status" value="1"/>
</dbReference>
<dbReference type="PROSITE" id="PS50309">
    <property type="entry name" value="DC"/>
    <property type="match status" value="2"/>
</dbReference>
<feature type="domain" description="Doublecortin" evidence="15">
    <location>
        <begin position="260"/>
        <end position="343"/>
    </location>
</feature>
<dbReference type="InterPro" id="IPR000719">
    <property type="entry name" value="Prot_kinase_dom"/>
</dbReference>
<dbReference type="PROSITE" id="PS00107">
    <property type="entry name" value="PROTEIN_KINASE_ATP"/>
    <property type="match status" value="1"/>
</dbReference>
<evidence type="ECO:0000256" key="10">
    <source>
        <dbReference type="ARBA" id="ARBA00047899"/>
    </source>
</evidence>
<evidence type="ECO:0000256" key="5">
    <source>
        <dbReference type="ARBA" id="ARBA00022679"/>
    </source>
</evidence>
<reference evidence="16" key="1">
    <citation type="submission" date="2022-08" db="UniProtKB">
        <authorList>
            <consortium name="EnsemblMetazoa"/>
        </authorList>
    </citation>
    <scope>IDENTIFICATION</scope>
    <source>
        <strain evidence="16">05x7-T-G4-1.051#20</strain>
    </source>
</reference>
<feature type="compositionally biased region" description="Polar residues" evidence="13">
    <location>
        <begin position="393"/>
        <end position="406"/>
    </location>
</feature>
<evidence type="ECO:0000256" key="13">
    <source>
        <dbReference type="SAM" id="MobiDB-lite"/>
    </source>
</evidence>
<dbReference type="SMART" id="SM00220">
    <property type="entry name" value="S_TKc"/>
    <property type="match status" value="1"/>
</dbReference>
<organism evidence="16 17">
    <name type="scientific">Magallana gigas</name>
    <name type="common">Pacific oyster</name>
    <name type="synonym">Crassostrea gigas</name>
    <dbReference type="NCBI Taxonomy" id="29159"/>
    <lineage>
        <taxon>Eukaryota</taxon>
        <taxon>Metazoa</taxon>
        <taxon>Spiralia</taxon>
        <taxon>Lophotrochozoa</taxon>
        <taxon>Mollusca</taxon>
        <taxon>Bivalvia</taxon>
        <taxon>Autobranchia</taxon>
        <taxon>Pteriomorphia</taxon>
        <taxon>Ostreida</taxon>
        <taxon>Ostreoidea</taxon>
        <taxon>Ostreidae</taxon>
        <taxon>Magallana</taxon>
    </lineage>
</organism>
<dbReference type="AlphaFoldDB" id="A0A8W8KQ93"/>
<dbReference type="EC" id="2.7.11.1" evidence="2"/>
<feature type="compositionally biased region" description="Polar residues" evidence="13">
    <location>
        <begin position="368"/>
        <end position="384"/>
    </location>
</feature>
<dbReference type="InterPro" id="IPR017441">
    <property type="entry name" value="Protein_kinase_ATP_BS"/>
</dbReference>
<evidence type="ECO:0000256" key="7">
    <source>
        <dbReference type="ARBA" id="ARBA00022741"/>
    </source>
</evidence>
<dbReference type="SUPFAM" id="SSF89837">
    <property type="entry name" value="Doublecortin (DC)"/>
    <property type="match status" value="2"/>
</dbReference>
<dbReference type="GO" id="GO:0035556">
    <property type="term" value="P:intracellular signal transduction"/>
    <property type="evidence" value="ECO:0007669"/>
    <property type="project" value="InterPro"/>
</dbReference>
<evidence type="ECO:0000256" key="1">
    <source>
        <dbReference type="ARBA" id="ARBA00005354"/>
    </source>
</evidence>
<dbReference type="PANTHER" id="PTHR24347">
    <property type="entry name" value="SERINE/THREONINE-PROTEIN KINASE"/>
    <property type="match status" value="1"/>
</dbReference>
<evidence type="ECO:0000256" key="9">
    <source>
        <dbReference type="ARBA" id="ARBA00022840"/>
    </source>
</evidence>
<evidence type="ECO:0000256" key="8">
    <source>
        <dbReference type="ARBA" id="ARBA00022777"/>
    </source>
</evidence>
<feature type="domain" description="Protein kinase" evidence="14">
    <location>
        <begin position="441"/>
        <end position="698"/>
    </location>
</feature>
<dbReference type="SMART" id="SM00537">
    <property type="entry name" value="DCX"/>
    <property type="match status" value="2"/>
</dbReference>
<name>A0A8W8KQ93_MAGGI</name>
<feature type="region of interest" description="Disordered" evidence="13">
    <location>
        <begin position="741"/>
        <end position="771"/>
    </location>
</feature>
<keyword evidence="4" id="KW-0597">Phosphoprotein</keyword>
<dbReference type="InterPro" id="IPR008271">
    <property type="entry name" value="Ser/Thr_kinase_AS"/>
</dbReference>
<accession>A0A8W8KQ93</accession>
<feature type="region of interest" description="Disordered" evidence="13">
    <location>
        <begin position="365"/>
        <end position="435"/>
    </location>
</feature>
<protein>
    <recommendedName>
        <fullName evidence="2">non-specific serine/threonine protein kinase</fullName>
        <ecNumber evidence="2">2.7.11.1</ecNumber>
    </recommendedName>
</protein>
<dbReference type="GO" id="GO:0007417">
    <property type="term" value="P:central nervous system development"/>
    <property type="evidence" value="ECO:0007669"/>
    <property type="project" value="UniProtKB-ARBA"/>
</dbReference>
<keyword evidence="6" id="KW-0677">Repeat</keyword>
<keyword evidence="17" id="KW-1185">Reference proteome</keyword>
<evidence type="ECO:0000256" key="4">
    <source>
        <dbReference type="ARBA" id="ARBA00022553"/>
    </source>
</evidence>
<evidence type="ECO:0000256" key="6">
    <source>
        <dbReference type="ARBA" id="ARBA00022737"/>
    </source>
</evidence>
<dbReference type="InterPro" id="IPR036572">
    <property type="entry name" value="Doublecortin_dom_sf"/>
</dbReference>
<keyword evidence="3" id="KW-0723">Serine/threonine-protein kinase</keyword>
<feature type="binding site" evidence="12">
    <location>
        <position position="470"/>
    </location>
    <ligand>
        <name>ATP</name>
        <dbReference type="ChEBI" id="CHEBI:30616"/>
    </ligand>
</feature>
<dbReference type="Gene3D" id="3.10.20.230">
    <property type="entry name" value="Doublecortin domain"/>
    <property type="match status" value="2"/>
</dbReference>
<dbReference type="GO" id="GO:0005524">
    <property type="term" value="F:ATP binding"/>
    <property type="evidence" value="ECO:0007669"/>
    <property type="project" value="UniProtKB-UniRule"/>
</dbReference>
<dbReference type="PROSITE" id="PS00108">
    <property type="entry name" value="PROTEIN_KINASE_ST"/>
    <property type="match status" value="1"/>
</dbReference>
<keyword evidence="5" id="KW-0808">Transferase</keyword>
<dbReference type="CDD" id="cd14095">
    <property type="entry name" value="STKc_DCKL"/>
    <property type="match status" value="1"/>
</dbReference>
<dbReference type="GO" id="GO:0004674">
    <property type="term" value="F:protein serine/threonine kinase activity"/>
    <property type="evidence" value="ECO:0007669"/>
    <property type="project" value="UniProtKB-KW"/>
</dbReference>
<dbReference type="SUPFAM" id="SSF56112">
    <property type="entry name" value="Protein kinase-like (PK-like)"/>
    <property type="match status" value="1"/>
</dbReference>
<evidence type="ECO:0000256" key="11">
    <source>
        <dbReference type="ARBA" id="ARBA00048679"/>
    </source>
</evidence>
<evidence type="ECO:0000313" key="17">
    <source>
        <dbReference type="Proteomes" id="UP000005408"/>
    </source>
</evidence>
<dbReference type="FunFam" id="3.30.200.20:FF:000042">
    <property type="entry name" value="Aurora kinase A"/>
    <property type="match status" value="1"/>
</dbReference>
<dbReference type="InterPro" id="IPR003533">
    <property type="entry name" value="Doublecortin_dom"/>
</dbReference>
<dbReference type="CDD" id="cd16109">
    <property type="entry name" value="DCX1"/>
    <property type="match status" value="1"/>
</dbReference>
<evidence type="ECO:0000259" key="15">
    <source>
        <dbReference type="PROSITE" id="PS50309"/>
    </source>
</evidence>
<keyword evidence="9 12" id="KW-0067">ATP-binding</keyword>
<feature type="domain" description="Doublecortin" evidence="15">
    <location>
        <begin position="136"/>
        <end position="223"/>
    </location>
</feature>
<evidence type="ECO:0000256" key="3">
    <source>
        <dbReference type="ARBA" id="ARBA00022527"/>
    </source>
</evidence>
<evidence type="ECO:0000256" key="12">
    <source>
        <dbReference type="PROSITE-ProRule" id="PRU10141"/>
    </source>
</evidence>
<dbReference type="Proteomes" id="UP000005408">
    <property type="component" value="Unassembled WGS sequence"/>
</dbReference>
<evidence type="ECO:0000259" key="14">
    <source>
        <dbReference type="PROSITE" id="PS50011"/>
    </source>
</evidence>
<dbReference type="Gene3D" id="1.10.510.10">
    <property type="entry name" value="Transferase(Phosphotransferase) domain 1"/>
    <property type="match status" value="1"/>
</dbReference>
<comment type="catalytic activity">
    <reaction evidence="11">
        <text>L-seryl-[protein] + ATP = O-phospho-L-seryl-[protein] + ADP + H(+)</text>
        <dbReference type="Rhea" id="RHEA:17989"/>
        <dbReference type="Rhea" id="RHEA-COMP:9863"/>
        <dbReference type="Rhea" id="RHEA-COMP:11604"/>
        <dbReference type="ChEBI" id="CHEBI:15378"/>
        <dbReference type="ChEBI" id="CHEBI:29999"/>
        <dbReference type="ChEBI" id="CHEBI:30616"/>
        <dbReference type="ChEBI" id="CHEBI:83421"/>
        <dbReference type="ChEBI" id="CHEBI:456216"/>
        <dbReference type="EC" id="2.7.11.1"/>
    </reaction>
</comment>
<dbReference type="Pfam" id="PF03607">
    <property type="entry name" value="DCX"/>
    <property type="match status" value="2"/>
</dbReference>
<keyword evidence="7 12" id="KW-0547">Nucleotide-binding</keyword>
<sequence length="771" mass="86787">MCVRLYCDHPCVSDELALCVRQVSVYCNTDLGSLMLDAAADNVCKEHVVWYWTVVSRSEQRKAASLLDRTATVRVLTVGSVIMENGLYDEHFASDERFGGVKYSKRSNGRSSPSHSAHGNLFRHSLMKHSDDKRAMKVRFYRNGDRFFKGIVYAVSAERFRTFESLMAELTSSPVCDKNILPNGVRYIFTAENGHKIRTLDELEEGESYVCASTDVFKHLDYTCMQGPHWNVNNKARGSGPLLGHLQGPESDFKDYVKPKLVTVIRNGPKPRKAVRVLLNKKTAQSFDQVLADITEAIKLDSGAVRKIFTLDGRQVSTLRDFFGEETVYIAYGQEKLCQDDFDLDDNEVKLVSPYRPVQFTERVTLRSPKTSRPASKLSLSNRSLNEDVLSKRSPTGSKSPLSSPRTGRKLRAVSAPKYRNGNGESPDESENGPAALRAKYDVGRVIGEGNFAVVKECMDRATRKMYALKNINKRRCKGKEHIIENEVAILRRVNHPNIILLVEEFDTKDSLYLVMEYVKGGDLFDDIALSTKYTERDASSMINNLLHALKYLHNLRIVHRDVKPENLLVIDHSDGSKSLKLGDFGLATYCEDQLFTVCGTPTYVAPEILSEVGYDFKVDIWAAGVILYILLCGFPPFASPSNDQEELFDQIAEGRYEFTSPYWDDVSESAMELISDMLVVDPADRLSAVDILGHPWVTAETVKDEELSVGENIRHFSRRDKPSRSRAGIRLVASTPLDHPSRYFQGRRAGLTVPSKQQTSTEGEDEDEIF</sequence>